<dbReference type="PROSITE" id="PS50294">
    <property type="entry name" value="WD_REPEATS_REGION"/>
    <property type="match status" value="1"/>
</dbReference>
<evidence type="ECO:0000256" key="2">
    <source>
        <dbReference type="ARBA" id="ARBA00022692"/>
    </source>
</evidence>
<evidence type="ECO:0000256" key="1">
    <source>
        <dbReference type="ARBA" id="ARBA00004141"/>
    </source>
</evidence>
<dbReference type="EMBL" id="LSRX01000055">
    <property type="protein sequence ID" value="OLQ11734.1"/>
    <property type="molecule type" value="Genomic_DNA"/>
</dbReference>
<feature type="repeat" description="WD" evidence="5">
    <location>
        <begin position="207"/>
        <end position="248"/>
    </location>
</feature>
<keyword evidence="3 6" id="KW-1133">Transmembrane helix</keyword>
<dbReference type="Proteomes" id="UP000186817">
    <property type="component" value="Unassembled WGS sequence"/>
</dbReference>
<dbReference type="GO" id="GO:0016020">
    <property type="term" value="C:membrane"/>
    <property type="evidence" value="ECO:0007669"/>
    <property type="project" value="UniProtKB-SubCell"/>
</dbReference>
<dbReference type="Pfam" id="PF13675">
    <property type="entry name" value="PilJ"/>
    <property type="match status" value="2"/>
</dbReference>
<gene>
    <name evidence="8" type="ORF">AK812_SmicGene4407</name>
</gene>
<dbReference type="Gene3D" id="2.130.10.10">
    <property type="entry name" value="YVTN repeat-like/Quinoprotein amine dehydrogenase"/>
    <property type="match status" value="1"/>
</dbReference>
<dbReference type="InterPro" id="IPR015943">
    <property type="entry name" value="WD40/YVTN_repeat-like_dom_sf"/>
</dbReference>
<evidence type="ECO:0000313" key="8">
    <source>
        <dbReference type="EMBL" id="OLQ11734.1"/>
    </source>
</evidence>
<feature type="domain" description="PDZ" evidence="7">
    <location>
        <begin position="97"/>
        <end position="151"/>
    </location>
</feature>
<protein>
    <recommendedName>
        <fullName evidence="7">PDZ domain-containing protein</fullName>
    </recommendedName>
</protein>
<dbReference type="InterPro" id="IPR029095">
    <property type="entry name" value="NarX-like_N"/>
</dbReference>
<dbReference type="Gene3D" id="2.30.42.10">
    <property type="match status" value="1"/>
</dbReference>
<dbReference type="OMA" id="WGHTINI"/>
<evidence type="ECO:0000259" key="7">
    <source>
        <dbReference type="PROSITE" id="PS50106"/>
    </source>
</evidence>
<keyword evidence="2 6" id="KW-0812">Transmembrane</keyword>
<dbReference type="PROSITE" id="PS50106">
    <property type="entry name" value="PDZ"/>
    <property type="match status" value="1"/>
</dbReference>
<sequence>MKLQQESFHEKISDMSIKSYLAPNLKADTGVLTVSGVVQPGAVAEWNDRCPPGQDIRLYDRVLRVNGKAGSAMDLLAALREEVDELEVLMERPRIREVEVRKEGRELGLVLFVSTANRLHSGLVVSMVKEGALVSDIKPHDRIIEVNGQVLPPSELLEGVRGEQLTMKICCYRAAVLMVLVPVLVPLPLPVLVLVLAEGALAARLTQDTDGSSVHSVTFSAEGEMIVVACADRSIKVWSLSTSEQLTSLNGHENYLEKLQLYIFGAGASDVAGAMRFFSLLLTMGLPLSHAATNEEWGHTINIAGLQRTLSQVMSKEFVLVSLGIDSDANKAKLQETMQNFNTTLHALVSGDPARGIVGAPNQQVGSGGDFLRRSPFEELLRQNVDSVRFSDGSANRPVLEAVSAQNVKLLAASGVVVSGLVDAAKVAGASTNGLVQDIAGRQRSFIQSICLQSLLIGQGILLTRNKAALKETKLMFEASHHGIIEGVPFAGLPVLTSMCTLHQMSEVTYYYSSFRPMINEILNAHTAESSQETARRLAPQIADLTEPLFQAMVEAVELFNEASQACEPMSSMTDSDWRSFLTTLGRLRLQTQQISQYFMQVALGSHVHTSKVEITVGMSAAAQLLRSLLEGRKAEGIPSPPTQDVVDQLLTSSEAWTALATELTSATHAEVVTPIMVDRVALLSEDVLKELSKVMDTTVQAAVVSSPSAPSHLLDLTSQQAMLISKLSKEASLIRYGIQVDEHWEALNASRDLFVATHQKLLLGSPATNTTPALRELSEVCIIWRMREVEDLYSQLQDAAVSVATGSTADMDKLHRLSQPALAAMASATDALVKGVCENSTNPTRPRDKGRGALGLRTVISTVRPAVASFQEASAGMDVLTVVDAAASVFAASEALRQKYLNGAMEANPNWPGARVGVAVKQVTQASRIHKEALLSLYGLRTGAVDLQNAIEEFEAAHHQLKDGGGEIAAIIPERQDLLLQWQHVDAAWVVMREEARKVKTEDSSIWA</sequence>
<evidence type="ECO:0000256" key="5">
    <source>
        <dbReference type="PROSITE-ProRule" id="PRU00221"/>
    </source>
</evidence>
<evidence type="ECO:0000256" key="6">
    <source>
        <dbReference type="SAM" id="Phobius"/>
    </source>
</evidence>
<comment type="subcellular location">
    <subcellularLocation>
        <location evidence="1">Membrane</location>
        <topology evidence="1">Multi-pass membrane protein</topology>
    </subcellularLocation>
</comment>
<feature type="transmembrane region" description="Helical" evidence="6">
    <location>
        <begin position="174"/>
        <end position="197"/>
    </location>
</feature>
<evidence type="ECO:0000256" key="3">
    <source>
        <dbReference type="ARBA" id="ARBA00022989"/>
    </source>
</evidence>
<dbReference type="PROSITE" id="PS50082">
    <property type="entry name" value="WD_REPEATS_2"/>
    <property type="match status" value="1"/>
</dbReference>
<comment type="caution">
    <text evidence="8">The sequence shown here is derived from an EMBL/GenBank/DDBJ whole genome shotgun (WGS) entry which is preliminary data.</text>
</comment>
<keyword evidence="4 6" id="KW-0472">Membrane</keyword>
<dbReference type="SUPFAM" id="SSF50156">
    <property type="entry name" value="PDZ domain-like"/>
    <property type="match status" value="1"/>
</dbReference>
<name>A0A1Q9EWA0_SYMMI</name>
<evidence type="ECO:0000256" key="4">
    <source>
        <dbReference type="ARBA" id="ARBA00023136"/>
    </source>
</evidence>
<keyword evidence="9" id="KW-1185">Reference proteome</keyword>
<proteinExistence type="predicted"/>
<dbReference type="SUPFAM" id="SSF50978">
    <property type="entry name" value="WD40 repeat-like"/>
    <property type="match status" value="1"/>
</dbReference>
<dbReference type="OrthoDB" id="417930at2759"/>
<dbReference type="AlphaFoldDB" id="A0A1Q9EWA0"/>
<dbReference type="InterPro" id="IPR001478">
    <property type="entry name" value="PDZ"/>
</dbReference>
<reference evidence="8 9" key="1">
    <citation type="submission" date="2016-02" db="EMBL/GenBank/DDBJ databases">
        <title>Genome analysis of coral dinoflagellate symbionts highlights evolutionary adaptations to a symbiotic lifestyle.</title>
        <authorList>
            <person name="Aranda M."/>
            <person name="Li Y."/>
            <person name="Liew Y.J."/>
            <person name="Baumgarten S."/>
            <person name="Simakov O."/>
            <person name="Wilson M."/>
            <person name="Piel J."/>
            <person name="Ashoor H."/>
            <person name="Bougouffa S."/>
            <person name="Bajic V.B."/>
            <person name="Ryu T."/>
            <person name="Ravasi T."/>
            <person name="Bayer T."/>
            <person name="Micklem G."/>
            <person name="Kim H."/>
            <person name="Bhak J."/>
            <person name="Lajeunesse T.C."/>
            <person name="Voolstra C.R."/>
        </authorList>
    </citation>
    <scope>NUCLEOTIDE SEQUENCE [LARGE SCALE GENOMIC DNA]</scope>
    <source>
        <strain evidence="8 9">CCMP2467</strain>
    </source>
</reference>
<dbReference type="InterPro" id="IPR001680">
    <property type="entry name" value="WD40_rpt"/>
</dbReference>
<dbReference type="SMART" id="SM00320">
    <property type="entry name" value="WD40"/>
    <property type="match status" value="1"/>
</dbReference>
<dbReference type="InterPro" id="IPR036322">
    <property type="entry name" value="WD40_repeat_dom_sf"/>
</dbReference>
<keyword evidence="5" id="KW-0853">WD repeat</keyword>
<accession>A0A1Q9EWA0</accession>
<organism evidence="8 9">
    <name type="scientific">Symbiodinium microadriaticum</name>
    <name type="common">Dinoflagellate</name>
    <name type="synonym">Zooxanthella microadriatica</name>
    <dbReference type="NCBI Taxonomy" id="2951"/>
    <lineage>
        <taxon>Eukaryota</taxon>
        <taxon>Sar</taxon>
        <taxon>Alveolata</taxon>
        <taxon>Dinophyceae</taxon>
        <taxon>Suessiales</taxon>
        <taxon>Symbiodiniaceae</taxon>
        <taxon>Symbiodinium</taxon>
    </lineage>
</organism>
<dbReference type="InterPro" id="IPR036034">
    <property type="entry name" value="PDZ_sf"/>
</dbReference>
<evidence type="ECO:0000313" key="9">
    <source>
        <dbReference type="Proteomes" id="UP000186817"/>
    </source>
</evidence>